<evidence type="ECO:0000313" key="2">
    <source>
        <dbReference type="EMBL" id="GEZ01993.1"/>
    </source>
</evidence>
<protein>
    <submittedName>
        <fullName evidence="2">Uncharacterized protein</fullName>
    </submittedName>
</protein>
<organism evidence="2">
    <name type="scientific">Tanacetum cinerariifolium</name>
    <name type="common">Dalmatian daisy</name>
    <name type="synonym">Chrysanthemum cinerariifolium</name>
    <dbReference type="NCBI Taxonomy" id="118510"/>
    <lineage>
        <taxon>Eukaryota</taxon>
        <taxon>Viridiplantae</taxon>
        <taxon>Streptophyta</taxon>
        <taxon>Embryophyta</taxon>
        <taxon>Tracheophyta</taxon>
        <taxon>Spermatophyta</taxon>
        <taxon>Magnoliopsida</taxon>
        <taxon>eudicotyledons</taxon>
        <taxon>Gunneridae</taxon>
        <taxon>Pentapetalae</taxon>
        <taxon>asterids</taxon>
        <taxon>campanulids</taxon>
        <taxon>Asterales</taxon>
        <taxon>Asteraceae</taxon>
        <taxon>Asteroideae</taxon>
        <taxon>Anthemideae</taxon>
        <taxon>Anthemidinae</taxon>
        <taxon>Tanacetum</taxon>
    </lineage>
</organism>
<sequence length="459" mass="52402">KQVEGTARHKENNIISSHIKKIFENTRRIGARFSRVITPLFDSMMVQAAADMGDTPVETHQTPIVDQPSTSRPQKKQKHRRKQRKEAEVSHDESEDDDHVPTPSSDPLPSGEDSYTLNELMVFYTRLRRLMKIGFGRRVKSLLEKDSFGAQEDASKYGRMIEEIDQDDEIAVVADTHGRKNDDEMCLVVFSGKMMRLQYHSSDTTTGEHEQQIIEDVSTTEPVTTAGEVVTIVADKVSAALITDVTEDEISIAQALAALKSIKPKVWYKSKSIQAMMEADSLMAKMLQAREREEFSKKQKVDENVEPVINDTEELRKCMEIVHDDGDDVLIEDTPISSRSPTIIDYKIYKEGKKNCLKIIRADDENVEPVINDTEELRKCMEIVHDDGDDVLIEDTPISSRSPTIIDYKIYKEGKKNCLKIIRADVKDRFKKEKPVDDMDNLLFRIIKTMFEHHVEDSI</sequence>
<gene>
    <name evidence="2" type="ORF">Tci_473966</name>
</gene>
<feature type="compositionally biased region" description="Polar residues" evidence="1">
    <location>
        <begin position="102"/>
        <end position="113"/>
    </location>
</feature>
<dbReference type="EMBL" id="BKCJ010232610">
    <property type="protein sequence ID" value="GEZ01993.1"/>
    <property type="molecule type" value="Genomic_DNA"/>
</dbReference>
<feature type="compositionally biased region" description="Basic residues" evidence="1">
    <location>
        <begin position="73"/>
        <end position="84"/>
    </location>
</feature>
<feature type="non-terminal residue" evidence="2">
    <location>
        <position position="1"/>
    </location>
</feature>
<comment type="caution">
    <text evidence="2">The sequence shown here is derived from an EMBL/GenBank/DDBJ whole genome shotgun (WGS) entry which is preliminary data.</text>
</comment>
<evidence type="ECO:0000256" key="1">
    <source>
        <dbReference type="SAM" id="MobiDB-lite"/>
    </source>
</evidence>
<feature type="compositionally biased region" description="Polar residues" evidence="1">
    <location>
        <begin position="58"/>
        <end position="72"/>
    </location>
</feature>
<feature type="region of interest" description="Disordered" evidence="1">
    <location>
        <begin position="56"/>
        <end position="113"/>
    </location>
</feature>
<accession>A0A699I182</accession>
<reference evidence="2" key="1">
    <citation type="journal article" date="2019" name="Sci. Rep.">
        <title>Draft genome of Tanacetum cinerariifolium, the natural source of mosquito coil.</title>
        <authorList>
            <person name="Yamashiro T."/>
            <person name="Shiraishi A."/>
            <person name="Satake H."/>
            <person name="Nakayama K."/>
        </authorList>
    </citation>
    <scope>NUCLEOTIDE SEQUENCE</scope>
</reference>
<dbReference type="AlphaFoldDB" id="A0A699I182"/>
<name>A0A699I182_TANCI</name>
<proteinExistence type="predicted"/>